<organism evidence="2 3">
    <name type="scientific">Rhodopseudomonas palustris</name>
    <dbReference type="NCBI Taxonomy" id="1076"/>
    <lineage>
        <taxon>Bacteria</taxon>
        <taxon>Pseudomonadati</taxon>
        <taxon>Pseudomonadota</taxon>
        <taxon>Alphaproteobacteria</taxon>
        <taxon>Hyphomicrobiales</taxon>
        <taxon>Nitrobacteraceae</taxon>
        <taxon>Rhodopseudomonas</taxon>
    </lineage>
</organism>
<name>A0A418VIZ3_RHOPL</name>
<accession>A0A418VIZ3</accession>
<dbReference type="InterPro" id="IPR036374">
    <property type="entry name" value="OxRdtase_Mopterin-bd_sf"/>
</dbReference>
<dbReference type="OrthoDB" id="9795587at2"/>
<dbReference type="InterPro" id="IPR000572">
    <property type="entry name" value="OxRdtase_Mopterin-bd_dom"/>
</dbReference>
<dbReference type="Gene3D" id="3.90.420.10">
    <property type="entry name" value="Oxidoreductase, molybdopterin-binding domain"/>
    <property type="match status" value="1"/>
</dbReference>
<dbReference type="PANTHER" id="PTHR43032:SF2">
    <property type="entry name" value="BLL0505 PROTEIN"/>
    <property type="match status" value="1"/>
</dbReference>
<dbReference type="Pfam" id="PF00174">
    <property type="entry name" value="Oxidored_molyb"/>
    <property type="match status" value="1"/>
</dbReference>
<dbReference type="PANTHER" id="PTHR43032">
    <property type="entry name" value="PROTEIN-METHIONINE-SULFOXIDE REDUCTASE"/>
    <property type="match status" value="1"/>
</dbReference>
<dbReference type="AlphaFoldDB" id="A0A418VIZ3"/>
<dbReference type="PROSITE" id="PS51318">
    <property type="entry name" value="TAT"/>
    <property type="match status" value="1"/>
</dbReference>
<dbReference type="Proteomes" id="UP000285523">
    <property type="component" value="Unassembled WGS sequence"/>
</dbReference>
<sequence length="259" mass="28761">MLRIKQLLIPGVDKKLLVKDAAALMPDVSRRRFLTGGASLGALTLLTGCDVVDGASAETLLAKVSKFNDAVQAAIFNPNTLAPTYTEKEITRPFPFNAFYSLDEAPDVDGKAWALEVTGLVDNKKSWTLEELSKLPEVSQITRHICVEGWSAIGSWSGTPLRDFLKLVGADTKAKYVWFRCADDYTSPIDMPTALHPQTQMTFKYDGQLLPRAYGYPMKIRIPTKLGFKNPKYVVSMEVTNDYKGGYWEDQGYNSFSGL</sequence>
<gene>
    <name evidence="2" type="ORF">D4Q52_08060</name>
</gene>
<feature type="domain" description="Oxidoreductase molybdopterin-binding" evidence="1">
    <location>
        <begin position="105"/>
        <end position="248"/>
    </location>
</feature>
<dbReference type="InterPro" id="IPR006311">
    <property type="entry name" value="TAT_signal"/>
</dbReference>
<dbReference type="SUPFAM" id="SSF56524">
    <property type="entry name" value="Oxidoreductase molybdopterin-binding domain"/>
    <property type="match status" value="1"/>
</dbReference>
<protein>
    <submittedName>
        <fullName evidence="2">Molybdopterin-binding protein</fullName>
    </submittedName>
</protein>
<reference evidence="2 3" key="1">
    <citation type="submission" date="2018-09" db="EMBL/GenBank/DDBJ databases">
        <title>Draft genome sequence of Rhodopseudomonas palustris 2.1.18.</title>
        <authorList>
            <person name="Robertson S.L."/>
            <person name="Meyer T.E."/>
            <person name="Kyndt J.A."/>
        </authorList>
    </citation>
    <scope>NUCLEOTIDE SEQUENCE [LARGE SCALE GENOMIC DNA]</scope>
    <source>
        <strain evidence="2 3">2.1.18</strain>
    </source>
</reference>
<comment type="caution">
    <text evidence="2">The sequence shown here is derived from an EMBL/GenBank/DDBJ whole genome shotgun (WGS) entry which is preliminary data.</text>
</comment>
<dbReference type="EMBL" id="QYYD01000006">
    <property type="protein sequence ID" value="RJF76102.1"/>
    <property type="molecule type" value="Genomic_DNA"/>
</dbReference>
<proteinExistence type="predicted"/>
<evidence type="ECO:0000259" key="1">
    <source>
        <dbReference type="Pfam" id="PF00174"/>
    </source>
</evidence>
<evidence type="ECO:0000313" key="3">
    <source>
        <dbReference type="Proteomes" id="UP000285523"/>
    </source>
</evidence>
<dbReference type="RefSeq" id="WP_119856026.1">
    <property type="nucleotide sequence ID" value="NZ_QYYD01000006.1"/>
</dbReference>
<evidence type="ECO:0000313" key="2">
    <source>
        <dbReference type="EMBL" id="RJF76102.1"/>
    </source>
</evidence>